<dbReference type="PANTHER" id="PTHR33169:SF25">
    <property type="entry name" value="DNA-BINDING PROTEIN YIZB-RELATED"/>
    <property type="match status" value="1"/>
</dbReference>
<evidence type="ECO:0000313" key="2">
    <source>
        <dbReference type="EMBL" id="GAA6503082.1"/>
    </source>
</evidence>
<dbReference type="InterPro" id="IPR052509">
    <property type="entry name" value="Metal_resp_DNA-bind_regulator"/>
</dbReference>
<sequence length="113" mass="12770">MISSQMLKGTLEGCVLAIIGKGEAYGYEISEQLGEYGFGKVAEGTIYPLLLRLEKNQFIQATFRESEVGPRRKYYSITQEGKKEFKRFLESYMELSGAVSRLLDDVKGDLINE</sequence>
<dbReference type="RefSeq" id="WP_227210455.1">
    <property type="nucleotide sequence ID" value="NZ_BAABZQ010000001.1"/>
</dbReference>
<evidence type="ECO:0000313" key="3">
    <source>
        <dbReference type="Proteomes" id="UP001600941"/>
    </source>
</evidence>
<organism evidence="2 3">
    <name type="scientific">Blautia parvula</name>
    <dbReference type="NCBI Taxonomy" id="2877527"/>
    <lineage>
        <taxon>Bacteria</taxon>
        <taxon>Bacillati</taxon>
        <taxon>Bacillota</taxon>
        <taxon>Clostridia</taxon>
        <taxon>Lachnospirales</taxon>
        <taxon>Lachnospiraceae</taxon>
        <taxon>Blautia</taxon>
    </lineage>
</organism>
<feature type="domain" description="Transcription regulator PadR N-terminal" evidence="1">
    <location>
        <begin position="15"/>
        <end position="86"/>
    </location>
</feature>
<name>A0ABQ0C2S2_9FIRM</name>
<dbReference type="Pfam" id="PF03551">
    <property type="entry name" value="PadR"/>
    <property type="match status" value="1"/>
</dbReference>
<comment type="caution">
    <text evidence="2">The sequence shown here is derived from an EMBL/GenBank/DDBJ whole genome shotgun (WGS) entry which is preliminary data.</text>
</comment>
<dbReference type="PANTHER" id="PTHR33169">
    <property type="entry name" value="PADR-FAMILY TRANSCRIPTIONAL REGULATOR"/>
    <property type="match status" value="1"/>
</dbReference>
<accession>A0ABQ0C2S2</accession>
<dbReference type="EMBL" id="BAABZQ010000001">
    <property type="protein sequence ID" value="GAA6503082.1"/>
    <property type="molecule type" value="Genomic_DNA"/>
</dbReference>
<dbReference type="InterPro" id="IPR005149">
    <property type="entry name" value="Tscrpt_reg_PadR_N"/>
</dbReference>
<dbReference type="SUPFAM" id="SSF46785">
    <property type="entry name" value="Winged helix' DNA-binding domain"/>
    <property type="match status" value="1"/>
</dbReference>
<proteinExistence type="predicted"/>
<dbReference type="InterPro" id="IPR036388">
    <property type="entry name" value="WH-like_DNA-bd_sf"/>
</dbReference>
<keyword evidence="3" id="KW-1185">Reference proteome</keyword>
<evidence type="ECO:0000259" key="1">
    <source>
        <dbReference type="Pfam" id="PF03551"/>
    </source>
</evidence>
<reference evidence="2 3" key="1">
    <citation type="submission" date="2024-04" db="EMBL/GenBank/DDBJ databases">
        <title>Defined microbial consortia suppress multidrug-resistant proinflammatory Enterobacteriaceae via ecological control.</title>
        <authorList>
            <person name="Furuichi M."/>
            <person name="Kawaguchi T."/>
            <person name="Pust M."/>
            <person name="Yasuma K."/>
            <person name="Plichta D."/>
            <person name="Hasegawa N."/>
            <person name="Ohya T."/>
            <person name="Bhattarai S."/>
            <person name="Sasajima S."/>
            <person name="Aoto Y."/>
            <person name="Tuganbaev T."/>
            <person name="Yaginuma M."/>
            <person name="Ueda M."/>
            <person name="Okahashi N."/>
            <person name="Amafuji K."/>
            <person name="Kiridooshi Y."/>
            <person name="Sugita K."/>
            <person name="Strazar M."/>
            <person name="Skelly A."/>
            <person name="Suda W."/>
            <person name="Hattori M."/>
            <person name="Nakamoto N."/>
            <person name="Caballero S."/>
            <person name="Norman J."/>
            <person name="Olle B."/>
            <person name="Tanoue T."/>
            <person name="Arita M."/>
            <person name="Bucci V."/>
            <person name="Atarashi K."/>
            <person name="Xavier R."/>
            <person name="Honda K."/>
        </authorList>
    </citation>
    <scope>NUCLEOTIDE SEQUENCE [LARGE SCALE GENOMIC DNA]</scope>
    <source>
        <strain evidence="3">k34-0107-D12</strain>
    </source>
</reference>
<gene>
    <name evidence="2" type="ORF">K340107D12_58980</name>
</gene>
<protein>
    <submittedName>
        <fullName evidence="2">PadR family transcriptional regulator</fullName>
    </submittedName>
</protein>
<dbReference type="InterPro" id="IPR036390">
    <property type="entry name" value="WH_DNA-bd_sf"/>
</dbReference>
<dbReference type="Proteomes" id="UP001600941">
    <property type="component" value="Unassembled WGS sequence"/>
</dbReference>
<dbReference type="Gene3D" id="1.10.10.10">
    <property type="entry name" value="Winged helix-like DNA-binding domain superfamily/Winged helix DNA-binding domain"/>
    <property type="match status" value="1"/>
</dbReference>